<feature type="region of interest" description="Disordered" evidence="1">
    <location>
        <begin position="246"/>
        <end position="281"/>
    </location>
</feature>
<organism evidence="2">
    <name type="scientific">Magallana gigas</name>
    <name type="common">Pacific oyster</name>
    <name type="synonym">Crassostrea gigas</name>
    <dbReference type="NCBI Taxonomy" id="29159"/>
    <lineage>
        <taxon>Eukaryota</taxon>
        <taxon>Metazoa</taxon>
        <taxon>Spiralia</taxon>
        <taxon>Lophotrochozoa</taxon>
        <taxon>Mollusca</taxon>
        <taxon>Bivalvia</taxon>
        <taxon>Autobranchia</taxon>
        <taxon>Pteriomorphia</taxon>
        <taxon>Ostreida</taxon>
        <taxon>Ostreoidea</taxon>
        <taxon>Ostreidae</taxon>
        <taxon>Magallana</taxon>
    </lineage>
</organism>
<feature type="region of interest" description="Disordered" evidence="1">
    <location>
        <begin position="1"/>
        <end position="101"/>
    </location>
</feature>
<dbReference type="EMBL" id="JH818089">
    <property type="protein sequence ID" value="EKC34468.1"/>
    <property type="molecule type" value="Genomic_DNA"/>
</dbReference>
<evidence type="ECO:0000256" key="1">
    <source>
        <dbReference type="SAM" id="MobiDB-lite"/>
    </source>
</evidence>
<dbReference type="AlphaFoldDB" id="K1QKV9"/>
<dbReference type="InParanoid" id="K1QKV9"/>
<feature type="compositionally biased region" description="Polar residues" evidence="1">
    <location>
        <begin position="48"/>
        <end position="63"/>
    </location>
</feature>
<sequence>MSQNRRTFIPPRQPIRLPNIATGIQPVSDVRESVQSQPQKSPRRIEFQWQTSTSRNAKTSPDPSGNHERLFPAESLSSTRRHKTWGVGDAGRGCHRASPEARETGLYNPTISDMFVLLSHREDSVALPPSESPRVGDLLTVDQDKVREKQYVLDDIYRQPVVSRFERDELYIPSVYSKYFACRECRTAYVSKMFTKQYVRRNNRDPKCFKPSNAEKERRHFCDVLGKRFCASCMERENRKFSRSLHQLPLGHPSGESRALPQTIPKTPPRRISPTLPNTQPLELTDYTHQSHSSKKPKKVIGIDLRFASM</sequence>
<protein>
    <submittedName>
        <fullName evidence="2">Uncharacterized protein</fullName>
    </submittedName>
</protein>
<reference evidence="2" key="1">
    <citation type="journal article" date="2012" name="Nature">
        <title>The oyster genome reveals stress adaptation and complexity of shell formation.</title>
        <authorList>
            <person name="Zhang G."/>
            <person name="Fang X."/>
            <person name="Guo X."/>
            <person name="Li L."/>
            <person name="Luo R."/>
            <person name="Xu F."/>
            <person name="Yang P."/>
            <person name="Zhang L."/>
            <person name="Wang X."/>
            <person name="Qi H."/>
            <person name="Xiong Z."/>
            <person name="Que H."/>
            <person name="Xie Y."/>
            <person name="Holland P.W."/>
            <person name="Paps J."/>
            <person name="Zhu Y."/>
            <person name="Wu F."/>
            <person name="Chen Y."/>
            <person name="Wang J."/>
            <person name="Peng C."/>
            <person name="Meng J."/>
            <person name="Yang L."/>
            <person name="Liu J."/>
            <person name="Wen B."/>
            <person name="Zhang N."/>
            <person name="Huang Z."/>
            <person name="Zhu Q."/>
            <person name="Feng Y."/>
            <person name="Mount A."/>
            <person name="Hedgecock D."/>
            <person name="Xu Z."/>
            <person name="Liu Y."/>
            <person name="Domazet-Loso T."/>
            <person name="Du Y."/>
            <person name="Sun X."/>
            <person name="Zhang S."/>
            <person name="Liu B."/>
            <person name="Cheng P."/>
            <person name="Jiang X."/>
            <person name="Li J."/>
            <person name="Fan D."/>
            <person name="Wang W."/>
            <person name="Fu W."/>
            <person name="Wang T."/>
            <person name="Wang B."/>
            <person name="Zhang J."/>
            <person name="Peng Z."/>
            <person name="Li Y."/>
            <person name="Li N."/>
            <person name="Wang J."/>
            <person name="Chen M."/>
            <person name="He Y."/>
            <person name="Tan F."/>
            <person name="Song X."/>
            <person name="Zheng Q."/>
            <person name="Huang R."/>
            <person name="Yang H."/>
            <person name="Du X."/>
            <person name="Chen L."/>
            <person name="Yang M."/>
            <person name="Gaffney P.M."/>
            <person name="Wang S."/>
            <person name="Luo L."/>
            <person name="She Z."/>
            <person name="Ming Y."/>
            <person name="Huang W."/>
            <person name="Zhang S."/>
            <person name="Huang B."/>
            <person name="Zhang Y."/>
            <person name="Qu T."/>
            <person name="Ni P."/>
            <person name="Miao G."/>
            <person name="Wang J."/>
            <person name="Wang Q."/>
            <person name="Steinberg C.E."/>
            <person name="Wang H."/>
            <person name="Li N."/>
            <person name="Qian L."/>
            <person name="Zhang G."/>
            <person name="Li Y."/>
            <person name="Yang H."/>
            <person name="Liu X."/>
            <person name="Wang J."/>
            <person name="Yin Y."/>
            <person name="Wang J."/>
        </authorList>
    </citation>
    <scope>NUCLEOTIDE SEQUENCE [LARGE SCALE GENOMIC DNA]</scope>
    <source>
        <strain evidence="2">05x7-T-G4-1.051#20</strain>
    </source>
</reference>
<name>K1QKV9_MAGGI</name>
<dbReference type="HOGENOM" id="CLU_897892_0_0_1"/>
<gene>
    <name evidence="2" type="ORF">CGI_10015391</name>
</gene>
<proteinExistence type="predicted"/>
<accession>K1QKV9</accession>
<evidence type="ECO:0000313" key="2">
    <source>
        <dbReference type="EMBL" id="EKC34468.1"/>
    </source>
</evidence>